<feature type="transmembrane region" description="Helical" evidence="1">
    <location>
        <begin position="34"/>
        <end position="55"/>
    </location>
</feature>
<evidence type="ECO:0008006" key="4">
    <source>
        <dbReference type="Google" id="ProtNLM"/>
    </source>
</evidence>
<proteinExistence type="predicted"/>
<keyword evidence="1" id="KW-0812">Transmembrane</keyword>
<comment type="caution">
    <text evidence="2">The sequence shown here is derived from an EMBL/GenBank/DDBJ whole genome shotgun (WGS) entry which is preliminary data.</text>
</comment>
<dbReference type="RefSeq" id="WP_337335540.1">
    <property type="nucleotide sequence ID" value="NZ_JBBDHC010000012.1"/>
</dbReference>
<protein>
    <recommendedName>
        <fullName evidence="4">NADH-quinone oxidoreductase subunit L</fullName>
    </recommendedName>
</protein>
<keyword evidence="3" id="KW-1185">Reference proteome</keyword>
<accession>A0AAW9R799</accession>
<gene>
    <name evidence="2" type="ORF">WB794_09080</name>
</gene>
<keyword evidence="1" id="KW-1133">Transmembrane helix</keyword>
<evidence type="ECO:0000313" key="3">
    <source>
        <dbReference type="Proteomes" id="UP001364472"/>
    </source>
</evidence>
<reference evidence="2 3" key="1">
    <citation type="journal article" date="2016" name="Antonie Van Leeuwenhoek">
        <title>Denitratimonas tolerans gen. nov., sp. nov., a denitrifying bacterium isolated from a bioreactor for tannery wastewater treatment.</title>
        <authorList>
            <person name="Han S.I."/>
            <person name="Kim J.O."/>
            <person name="Lee Y.R."/>
            <person name="Ekpeghere K.I."/>
            <person name="Koh S.C."/>
            <person name="Whang K.S."/>
        </authorList>
    </citation>
    <scope>NUCLEOTIDE SEQUENCE [LARGE SCALE GENOMIC DNA]</scope>
    <source>
        <strain evidence="2 3">KACC 17565</strain>
    </source>
</reference>
<dbReference type="Proteomes" id="UP001364472">
    <property type="component" value="Unassembled WGS sequence"/>
</dbReference>
<keyword evidence="1" id="KW-0472">Membrane</keyword>
<name>A0AAW9R799_9GAMM</name>
<evidence type="ECO:0000256" key="1">
    <source>
        <dbReference type="SAM" id="Phobius"/>
    </source>
</evidence>
<feature type="transmembrane region" description="Helical" evidence="1">
    <location>
        <begin position="6"/>
        <end position="27"/>
    </location>
</feature>
<evidence type="ECO:0000313" key="2">
    <source>
        <dbReference type="EMBL" id="MEJ1249821.1"/>
    </source>
</evidence>
<organism evidence="2 3">
    <name type="scientific">Denitratimonas tolerans</name>
    <dbReference type="NCBI Taxonomy" id="1338420"/>
    <lineage>
        <taxon>Bacteria</taxon>
        <taxon>Pseudomonadati</taxon>
        <taxon>Pseudomonadota</taxon>
        <taxon>Gammaproteobacteria</taxon>
        <taxon>Lysobacterales</taxon>
        <taxon>Lysobacteraceae</taxon>
        <taxon>Denitratimonas</taxon>
    </lineage>
</organism>
<sequence length="59" mass="6389">MTQNSWLLLAILLLVPSLIVGFLRLVLKKEASAVSGIGGVVFALMTFALSMWIILDKVS</sequence>
<dbReference type="EMBL" id="JBBDHC010000012">
    <property type="protein sequence ID" value="MEJ1249821.1"/>
    <property type="molecule type" value="Genomic_DNA"/>
</dbReference>
<dbReference type="AlphaFoldDB" id="A0AAW9R799"/>